<gene>
    <name evidence="2" type="ORF">GMARGA_LOCUS32221</name>
</gene>
<comment type="caution">
    <text evidence="2">The sequence shown here is derived from an EMBL/GenBank/DDBJ whole genome shotgun (WGS) entry which is preliminary data.</text>
</comment>
<dbReference type="Proteomes" id="UP000789901">
    <property type="component" value="Unassembled WGS sequence"/>
</dbReference>
<organism evidence="2 3">
    <name type="scientific">Gigaspora margarita</name>
    <dbReference type="NCBI Taxonomy" id="4874"/>
    <lineage>
        <taxon>Eukaryota</taxon>
        <taxon>Fungi</taxon>
        <taxon>Fungi incertae sedis</taxon>
        <taxon>Mucoromycota</taxon>
        <taxon>Glomeromycotina</taxon>
        <taxon>Glomeromycetes</taxon>
        <taxon>Diversisporales</taxon>
        <taxon>Gigasporaceae</taxon>
        <taxon>Gigaspora</taxon>
    </lineage>
</organism>
<reference evidence="2 3" key="1">
    <citation type="submission" date="2021-06" db="EMBL/GenBank/DDBJ databases">
        <authorList>
            <person name="Kallberg Y."/>
            <person name="Tangrot J."/>
            <person name="Rosling A."/>
        </authorList>
    </citation>
    <scope>NUCLEOTIDE SEQUENCE [LARGE SCALE GENOMIC DNA]</scope>
    <source>
        <strain evidence="2 3">120-4 pot B 10/14</strain>
    </source>
</reference>
<sequence length="138" mass="16363">APNTMTLATISKAMTPTTILTMLVQKSDETTKAMMTPKTEIMTTQKSYKRQNKIPKEWRKNTKCYSNSKDDKEAPEKTVYRNYDDSNELQTKFQKRLQERRLQSDKRHQGREYAKRYNNSKRATPKQRLHKDNSEINK</sequence>
<proteinExistence type="predicted"/>
<accession>A0ABN7WLC8</accession>
<feature type="compositionally biased region" description="Basic and acidic residues" evidence="1">
    <location>
        <begin position="68"/>
        <end position="84"/>
    </location>
</feature>
<feature type="non-terminal residue" evidence="2">
    <location>
        <position position="1"/>
    </location>
</feature>
<dbReference type="EMBL" id="CAJVQB010050053">
    <property type="protein sequence ID" value="CAG8834743.1"/>
    <property type="molecule type" value="Genomic_DNA"/>
</dbReference>
<feature type="region of interest" description="Disordered" evidence="1">
    <location>
        <begin position="44"/>
        <end position="138"/>
    </location>
</feature>
<protein>
    <submittedName>
        <fullName evidence="2">45829_t:CDS:1</fullName>
    </submittedName>
</protein>
<name>A0ABN7WLC8_GIGMA</name>
<evidence type="ECO:0000313" key="3">
    <source>
        <dbReference type="Proteomes" id="UP000789901"/>
    </source>
</evidence>
<evidence type="ECO:0000313" key="2">
    <source>
        <dbReference type="EMBL" id="CAG8834743.1"/>
    </source>
</evidence>
<evidence type="ECO:0000256" key="1">
    <source>
        <dbReference type="SAM" id="MobiDB-lite"/>
    </source>
</evidence>
<feature type="compositionally biased region" description="Basic and acidic residues" evidence="1">
    <location>
        <begin position="96"/>
        <end position="115"/>
    </location>
</feature>
<keyword evidence="3" id="KW-1185">Reference proteome</keyword>